<evidence type="ECO:0000256" key="1">
    <source>
        <dbReference type="ARBA" id="ARBA00007812"/>
    </source>
</evidence>
<gene>
    <name evidence="3" type="ORF">PGLA1383_LOCUS39351</name>
</gene>
<comment type="caution">
    <text evidence="3">The sequence shown here is derived from an EMBL/GenBank/DDBJ whole genome shotgun (WGS) entry which is preliminary data.</text>
</comment>
<evidence type="ECO:0000313" key="3">
    <source>
        <dbReference type="EMBL" id="CAE8621834.1"/>
    </source>
</evidence>
<dbReference type="InterPro" id="IPR029061">
    <property type="entry name" value="THDP-binding"/>
</dbReference>
<dbReference type="InterPro" id="IPR045229">
    <property type="entry name" value="TPP_enz"/>
</dbReference>
<evidence type="ECO:0000259" key="2">
    <source>
        <dbReference type="Pfam" id="PF02775"/>
    </source>
</evidence>
<sequence length="134" mass="14543">MAAPEIPVVCVIGDGGLYMTPLGCLETARVHASKHSKSSLTVLVLENQAYGMIEYGAKYIYKVPDILSKLEFGSYSTEKFSRFQGTAQSFGFTTRKVTAARDLGKILSTCVNTPGLHLVECPLDYTEADKILAS</sequence>
<reference evidence="3" key="1">
    <citation type="submission" date="2021-02" db="EMBL/GenBank/DDBJ databases">
        <authorList>
            <person name="Dougan E. K."/>
            <person name="Rhodes N."/>
            <person name="Thang M."/>
            <person name="Chan C."/>
        </authorList>
    </citation>
    <scope>NUCLEOTIDE SEQUENCE</scope>
</reference>
<proteinExistence type="inferred from homology"/>
<feature type="domain" description="Thiamine pyrophosphate enzyme TPP-binding" evidence="2">
    <location>
        <begin position="2"/>
        <end position="121"/>
    </location>
</feature>
<dbReference type="GO" id="GO:0003984">
    <property type="term" value="F:acetolactate synthase activity"/>
    <property type="evidence" value="ECO:0007669"/>
    <property type="project" value="TreeGrafter"/>
</dbReference>
<dbReference type="OrthoDB" id="3633556at2759"/>
<dbReference type="EMBL" id="CAJNNV010027831">
    <property type="protein sequence ID" value="CAE8621834.1"/>
    <property type="molecule type" value="Genomic_DNA"/>
</dbReference>
<dbReference type="GO" id="GO:0005948">
    <property type="term" value="C:acetolactate synthase complex"/>
    <property type="evidence" value="ECO:0007669"/>
    <property type="project" value="TreeGrafter"/>
</dbReference>
<dbReference type="PANTHER" id="PTHR18968:SF129">
    <property type="entry name" value="ACETOLACTATE SYNTHASE"/>
    <property type="match status" value="1"/>
</dbReference>
<dbReference type="GO" id="GO:0030976">
    <property type="term" value="F:thiamine pyrophosphate binding"/>
    <property type="evidence" value="ECO:0007669"/>
    <property type="project" value="InterPro"/>
</dbReference>
<dbReference type="Pfam" id="PF02775">
    <property type="entry name" value="TPP_enzyme_C"/>
    <property type="match status" value="1"/>
</dbReference>
<dbReference type="GO" id="GO:0009097">
    <property type="term" value="P:isoleucine biosynthetic process"/>
    <property type="evidence" value="ECO:0007669"/>
    <property type="project" value="TreeGrafter"/>
</dbReference>
<accession>A0A813GCB9</accession>
<keyword evidence="4" id="KW-1185">Reference proteome</keyword>
<dbReference type="AlphaFoldDB" id="A0A813GCB9"/>
<dbReference type="Gene3D" id="3.40.50.970">
    <property type="match status" value="1"/>
</dbReference>
<dbReference type="Proteomes" id="UP000654075">
    <property type="component" value="Unassembled WGS sequence"/>
</dbReference>
<dbReference type="GO" id="GO:0009099">
    <property type="term" value="P:L-valine biosynthetic process"/>
    <property type="evidence" value="ECO:0007669"/>
    <property type="project" value="TreeGrafter"/>
</dbReference>
<comment type="similarity">
    <text evidence="1">Belongs to the TPP enzyme family.</text>
</comment>
<dbReference type="GO" id="GO:0050660">
    <property type="term" value="F:flavin adenine dinucleotide binding"/>
    <property type="evidence" value="ECO:0007669"/>
    <property type="project" value="TreeGrafter"/>
</dbReference>
<dbReference type="SUPFAM" id="SSF52518">
    <property type="entry name" value="Thiamin diphosphate-binding fold (THDP-binding)"/>
    <property type="match status" value="1"/>
</dbReference>
<protein>
    <recommendedName>
        <fullName evidence="2">Thiamine pyrophosphate enzyme TPP-binding domain-containing protein</fullName>
    </recommendedName>
</protein>
<organism evidence="3 4">
    <name type="scientific">Polarella glacialis</name>
    <name type="common">Dinoflagellate</name>
    <dbReference type="NCBI Taxonomy" id="89957"/>
    <lineage>
        <taxon>Eukaryota</taxon>
        <taxon>Sar</taxon>
        <taxon>Alveolata</taxon>
        <taxon>Dinophyceae</taxon>
        <taxon>Suessiales</taxon>
        <taxon>Suessiaceae</taxon>
        <taxon>Polarella</taxon>
    </lineage>
</organism>
<dbReference type="PANTHER" id="PTHR18968">
    <property type="entry name" value="THIAMINE PYROPHOSPHATE ENZYMES"/>
    <property type="match status" value="1"/>
</dbReference>
<dbReference type="InterPro" id="IPR011766">
    <property type="entry name" value="TPP_enzyme_TPP-bd"/>
</dbReference>
<name>A0A813GCB9_POLGL</name>
<evidence type="ECO:0000313" key="4">
    <source>
        <dbReference type="Proteomes" id="UP000654075"/>
    </source>
</evidence>